<evidence type="ECO:0000256" key="1">
    <source>
        <dbReference type="SAM" id="Phobius"/>
    </source>
</evidence>
<accession>A0A9P6VGK9</accession>
<sequence length="216" mass="22832">MSSNDARQCLSTDADKNIESGIHLKTFGGAQDVGSNSDASGSQAIPNAQAGVKKIEAVSMTWTQWGLGAAYLGHRPDDQIPLHERLKMGGAVGAAISGAVWVGDIPAKLQEYLPAGTRKEAMAIYNNVTMATSYPVGTPTRLAINRAYQETMTILLIVAVCCAVPIVLLSLLLTNENLGEVKNQVKGRVIGGTVEDRTEVQASEAADEDLKLGPQI</sequence>
<dbReference type="EMBL" id="VNKQ01000012">
    <property type="protein sequence ID" value="KAG0647621.1"/>
    <property type="molecule type" value="Genomic_DNA"/>
</dbReference>
<proteinExistence type="predicted"/>
<evidence type="ECO:0000313" key="2">
    <source>
        <dbReference type="EMBL" id="KAG0647621.1"/>
    </source>
</evidence>
<gene>
    <name evidence="2" type="ORF">D0Z07_6843</name>
</gene>
<keyword evidence="3" id="KW-1185">Reference proteome</keyword>
<keyword evidence="1" id="KW-0472">Membrane</keyword>
<dbReference type="OrthoDB" id="2241241at2759"/>
<name>A0A9P6VGK9_9HELO</name>
<comment type="caution">
    <text evidence="2">The sequence shown here is derived from an EMBL/GenBank/DDBJ whole genome shotgun (WGS) entry which is preliminary data.</text>
</comment>
<keyword evidence="1" id="KW-1133">Transmembrane helix</keyword>
<feature type="transmembrane region" description="Helical" evidence="1">
    <location>
        <begin position="154"/>
        <end position="173"/>
    </location>
</feature>
<reference evidence="2" key="1">
    <citation type="submission" date="2019-07" db="EMBL/GenBank/DDBJ databases">
        <title>Hyphodiscus hymeniophilus genome sequencing and assembly.</title>
        <authorList>
            <person name="Kramer G."/>
            <person name="Nodwell J."/>
        </authorList>
    </citation>
    <scope>NUCLEOTIDE SEQUENCE</scope>
    <source>
        <strain evidence="2">ATCC 34498</strain>
    </source>
</reference>
<dbReference type="AlphaFoldDB" id="A0A9P6VGK9"/>
<protein>
    <submittedName>
        <fullName evidence="2">MFS siderochrome iron transporter C</fullName>
    </submittedName>
</protein>
<dbReference type="Proteomes" id="UP000785200">
    <property type="component" value="Unassembled WGS sequence"/>
</dbReference>
<evidence type="ECO:0000313" key="3">
    <source>
        <dbReference type="Proteomes" id="UP000785200"/>
    </source>
</evidence>
<keyword evidence="1" id="KW-0812">Transmembrane</keyword>
<organism evidence="2 3">
    <name type="scientific">Hyphodiscus hymeniophilus</name>
    <dbReference type="NCBI Taxonomy" id="353542"/>
    <lineage>
        <taxon>Eukaryota</taxon>
        <taxon>Fungi</taxon>
        <taxon>Dikarya</taxon>
        <taxon>Ascomycota</taxon>
        <taxon>Pezizomycotina</taxon>
        <taxon>Leotiomycetes</taxon>
        <taxon>Helotiales</taxon>
        <taxon>Hyphodiscaceae</taxon>
        <taxon>Hyphodiscus</taxon>
    </lineage>
</organism>